<dbReference type="Proteomes" id="UP000078003">
    <property type="component" value="Unassembled WGS sequence"/>
</dbReference>
<comment type="caution">
    <text evidence="2">The sequence shown here is derived from an EMBL/GenBank/DDBJ whole genome shotgun (WGS) entry which is preliminary data.</text>
</comment>
<protein>
    <recommendedName>
        <fullName evidence="1">DUF7710 domain-containing protein</fullName>
    </recommendedName>
</protein>
<reference evidence="3" key="1">
    <citation type="submission" date="2016-05" db="EMBL/GenBank/DDBJ databases">
        <title>Draft genome of Corynebacterium afermentans subsp. afermentans LCDC 88199T.</title>
        <authorList>
            <person name="Bernier A.-M."/>
            <person name="Bernard K."/>
        </authorList>
    </citation>
    <scope>NUCLEOTIDE SEQUENCE [LARGE SCALE GENOMIC DNA]</scope>
    <source>
        <strain evidence="3">NML01-0328</strain>
    </source>
</reference>
<feature type="domain" description="DUF7710" evidence="1">
    <location>
        <begin position="8"/>
        <end position="92"/>
    </location>
</feature>
<sequence length="93" mass="10684">MSRADNRVWVFQGSGSRNVSACFSGKENAERWIRQHALSGLLTAYPIDQPVYDWAVQSQIIRPTKDEQQTARFIQNFSSAHLEHYHYEAGKEA</sequence>
<accession>A0A1A9RE07</accession>
<dbReference type="RefSeq" id="WP_064083927.1">
    <property type="nucleotide sequence ID" value="NZ_LXSF01000008.1"/>
</dbReference>
<organism evidence="2 3">
    <name type="scientific">Eikenella corrodens</name>
    <dbReference type="NCBI Taxonomy" id="539"/>
    <lineage>
        <taxon>Bacteria</taxon>
        <taxon>Pseudomonadati</taxon>
        <taxon>Pseudomonadota</taxon>
        <taxon>Betaproteobacteria</taxon>
        <taxon>Neisseriales</taxon>
        <taxon>Neisseriaceae</taxon>
        <taxon>Eikenella</taxon>
    </lineage>
</organism>
<dbReference type="EMBL" id="LXSF01000008">
    <property type="protein sequence ID" value="OAM16044.1"/>
    <property type="molecule type" value="Genomic_DNA"/>
</dbReference>
<dbReference type="Pfam" id="PF24819">
    <property type="entry name" value="DUF7710"/>
    <property type="match status" value="1"/>
</dbReference>
<evidence type="ECO:0000313" key="3">
    <source>
        <dbReference type="Proteomes" id="UP000078003"/>
    </source>
</evidence>
<evidence type="ECO:0000313" key="2">
    <source>
        <dbReference type="EMBL" id="OAM16044.1"/>
    </source>
</evidence>
<evidence type="ECO:0000259" key="1">
    <source>
        <dbReference type="Pfam" id="PF24819"/>
    </source>
</evidence>
<gene>
    <name evidence="2" type="ORF">A7P85_07415</name>
</gene>
<dbReference type="InterPro" id="IPR056127">
    <property type="entry name" value="DUF7710"/>
</dbReference>
<dbReference type="AlphaFoldDB" id="A0A1A9RE07"/>
<proteinExistence type="predicted"/>
<name>A0A1A9RE07_EIKCO</name>